<keyword evidence="4" id="KW-1185">Reference proteome</keyword>
<sequence length="866" mass="96605">MPWLLNVSKNQKSPSVRRSIEHIEGALQSTPTTLVPVLIGQLPSLIITEAEVSEQVNIHKRFHMPDSAPGIEVTDLPKFDDFGQYGGASEEVQDALVAKEVSRLVSIILNSHPLNFEGSEKLAVDSSKSHEIFADLCDLFFQSLGVVTYDGECLLGEHEKTFVDMGVATTTHVNLDFICNRDEGDSDPEVGQEYMYRQDFFTLVDYCTAIMARIICANAHSKTTATQMVATLARISAKVKVVSAKIQDFAQISLDHGLTDSEWDDIKRLQLERKGADDSDTERPLLSSPSSTQQPVKILAGTDMFGRGGSMSLNGNSWQPLGLKSKKGLLKKIYFEQCVRHRTGIVDLLGNILVMLNGNSRLQRVSLTSYEISAMVYETGLEHFQTLVFQDQDQNFEGTSDPTRIGCAGHAFHQLNLTVGHIKTQRRAMEDERSISGHKDCLGQSSLEQCSSSIGTRITWTLSHERNGELRSEDHTSQHQKLQLKSMSNVIAVIIPLLFTHPCIAGRLSRSLIRSAEQELSRKGSAKEKIALRPHPRYSAFFCLDTEDYRRGQKSCGLEDARSLSNSLITRNGLLTGKAVGKIGRVGSFPLNLTEPQSSMRFGNSGPTSDSPGGYLEQIKRNQLKLKLANQEMKKWVLEEKGVMVRCRFYVSVVIALCALLVIGGIVIGITVGNRIAGVDPFNVTTYCWVFAAFIVVVCKSVRVHDWPWNDFLYGRVLCKSVSELSSVTGIQDQLIIAYLLEQEPTSWLCTRGPFNVVFRRQKEDGFSIDRPINMWTMLLSGLIGIEVESISGRGLVYLDLRRGTSHYEVSSWRSASSDDVEDLLSCERLNDQRVEYGRPHVKLARNNMEWFRTIGLYGKDNAVFI</sequence>
<comment type="caution">
    <text evidence="3">The sequence shown here is derived from an EMBL/GenBank/DDBJ whole genome shotgun (WGS) entry which is preliminary data.</text>
</comment>
<keyword evidence="2" id="KW-0812">Transmembrane</keyword>
<protein>
    <submittedName>
        <fullName evidence="3">Uncharacterized protein</fullName>
    </submittedName>
</protein>
<feature type="transmembrane region" description="Helical" evidence="2">
    <location>
        <begin position="486"/>
        <end position="505"/>
    </location>
</feature>
<accession>A0AA40B2Y5</accession>
<keyword evidence="2" id="KW-1133">Transmembrane helix</keyword>
<gene>
    <name evidence="3" type="ORF">B0T21DRAFT_293493</name>
</gene>
<evidence type="ECO:0000256" key="2">
    <source>
        <dbReference type="SAM" id="Phobius"/>
    </source>
</evidence>
<feature type="transmembrane region" description="Helical" evidence="2">
    <location>
        <begin position="684"/>
        <end position="702"/>
    </location>
</feature>
<keyword evidence="2" id="KW-0472">Membrane</keyword>
<name>A0AA40B2Y5_9PEZI</name>
<proteinExistence type="predicted"/>
<evidence type="ECO:0000313" key="4">
    <source>
        <dbReference type="Proteomes" id="UP001172159"/>
    </source>
</evidence>
<dbReference type="EMBL" id="JAUKTV010000010">
    <property type="protein sequence ID" value="KAK0726645.1"/>
    <property type="molecule type" value="Genomic_DNA"/>
</dbReference>
<evidence type="ECO:0000256" key="1">
    <source>
        <dbReference type="SAM" id="MobiDB-lite"/>
    </source>
</evidence>
<feature type="region of interest" description="Disordered" evidence="1">
    <location>
        <begin position="274"/>
        <end position="293"/>
    </location>
</feature>
<evidence type="ECO:0000313" key="3">
    <source>
        <dbReference type="EMBL" id="KAK0726645.1"/>
    </source>
</evidence>
<feature type="transmembrane region" description="Helical" evidence="2">
    <location>
        <begin position="649"/>
        <end position="672"/>
    </location>
</feature>
<feature type="compositionally biased region" description="Basic and acidic residues" evidence="1">
    <location>
        <begin position="274"/>
        <end position="283"/>
    </location>
</feature>
<dbReference type="AlphaFoldDB" id="A0AA40B2Y5"/>
<organism evidence="3 4">
    <name type="scientific">Apiosordaria backusii</name>
    <dbReference type="NCBI Taxonomy" id="314023"/>
    <lineage>
        <taxon>Eukaryota</taxon>
        <taxon>Fungi</taxon>
        <taxon>Dikarya</taxon>
        <taxon>Ascomycota</taxon>
        <taxon>Pezizomycotina</taxon>
        <taxon>Sordariomycetes</taxon>
        <taxon>Sordariomycetidae</taxon>
        <taxon>Sordariales</taxon>
        <taxon>Lasiosphaeriaceae</taxon>
        <taxon>Apiosordaria</taxon>
    </lineage>
</organism>
<dbReference type="Proteomes" id="UP001172159">
    <property type="component" value="Unassembled WGS sequence"/>
</dbReference>
<reference evidence="3" key="1">
    <citation type="submission" date="2023-06" db="EMBL/GenBank/DDBJ databases">
        <title>Genome-scale phylogeny and comparative genomics of the fungal order Sordariales.</title>
        <authorList>
            <consortium name="Lawrence Berkeley National Laboratory"/>
            <person name="Hensen N."/>
            <person name="Bonometti L."/>
            <person name="Westerberg I."/>
            <person name="Brannstrom I.O."/>
            <person name="Guillou S."/>
            <person name="Cros-Aarteil S."/>
            <person name="Calhoun S."/>
            <person name="Haridas S."/>
            <person name="Kuo A."/>
            <person name="Mondo S."/>
            <person name="Pangilinan J."/>
            <person name="Riley R."/>
            <person name="Labutti K."/>
            <person name="Andreopoulos B."/>
            <person name="Lipzen A."/>
            <person name="Chen C."/>
            <person name="Yanf M."/>
            <person name="Daum C."/>
            <person name="Ng V."/>
            <person name="Clum A."/>
            <person name="Steindorff A."/>
            <person name="Ohm R."/>
            <person name="Martin F."/>
            <person name="Silar P."/>
            <person name="Natvig D."/>
            <person name="Lalanne C."/>
            <person name="Gautier V."/>
            <person name="Ament-Velasquez S.L."/>
            <person name="Kruys A."/>
            <person name="Hutchinson M.I."/>
            <person name="Powell A.J."/>
            <person name="Barry K."/>
            <person name="Miller A.N."/>
            <person name="Grigoriev I.V."/>
            <person name="Debuchy R."/>
            <person name="Gladieux P."/>
            <person name="Thoren M.H."/>
            <person name="Johannesson H."/>
        </authorList>
    </citation>
    <scope>NUCLEOTIDE SEQUENCE</scope>
    <source>
        <strain evidence="3">CBS 540.89</strain>
    </source>
</reference>